<feature type="compositionally biased region" description="Basic and acidic residues" evidence="1">
    <location>
        <begin position="70"/>
        <end position="86"/>
    </location>
</feature>
<evidence type="ECO:0000256" key="1">
    <source>
        <dbReference type="SAM" id="MobiDB-lite"/>
    </source>
</evidence>
<sequence>MASDVFNFLSGRSFDPTTTTTTTPTTATGATDTSAPTEAAPRQSRTIILLHIPPQLMHHPQRSLLAPPKRMHDKEYQRKNFEKPKE</sequence>
<accession>A0AAP0EE97</accession>
<keyword evidence="3" id="KW-1185">Reference proteome</keyword>
<organism evidence="2 3">
    <name type="scientific">Stephania yunnanensis</name>
    <dbReference type="NCBI Taxonomy" id="152371"/>
    <lineage>
        <taxon>Eukaryota</taxon>
        <taxon>Viridiplantae</taxon>
        <taxon>Streptophyta</taxon>
        <taxon>Embryophyta</taxon>
        <taxon>Tracheophyta</taxon>
        <taxon>Spermatophyta</taxon>
        <taxon>Magnoliopsida</taxon>
        <taxon>Ranunculales</taxon>
        <taxon>Menispermaceae</taxon>
        <taxon>Menispermoideae</taxon>
        <taxon>Cissampelideae</taxon>
        <taxon>Stephania</taxon>
    </lineage>
</organism>
<evidence type="ECO:0000313" key="2">
    <source>
        <dbReference type="EMBL" id="KAK9087638.1"/>
    </source>
</evidence>
<reference evidence="2 3" key="1">
    <citation type="submission" date="2024-01" db="EMBL/GenBank/DDBJ databases">
        <title>Genome assemblies of Stephania.</title>
        <authorList>
            <person name="Yang L."/>
        </authorList>
    </citation>
    <scope>NUCLEOTIDE SEQUENCE [LARGE SCALE GENOMIC DNA]</scope>
    <source>
        <strain evidence="2">YNDBR</strain>
        <tissue evidence="2">Leaf</tissue>
    </source>
</reference>
<evidence type="ECO:0000313" key="3">
    <source>
        <dbReference type="Proteomes" id="UP001420932"/>
    </source>
</evidence>
<dbReference type="Proteomes" id="UP001420932">
    <property type="component" value="Unassembled WGS sequence"/>
</dbReference>
<feature type="region of interest" description="Disordered" evidence="1">
    <location>
        <begin position="1"/>
        <end position="42"/>
    </location>
</feature>
<feature type="compositionally biased region" description="Low complexity" evidence="1">
    <location>
        <begin position="16"/>
        <end position="37"/>
    </location>
</feature>
<dbReference type="AlphaFoldDB" id="A0AAP0EE97"/>
<feature type="region of interest" description="Disordered" evidence="1">
    <location>
        <begin position="54"/>
        <end position="86"/>
    </location>
</feature>
<proteinExistence type="predicted"/>
<gene>
    <name evidence="2" type="ORF">Syun_030032</name>
</gene>
<protein>
    <submittedName>
        <fullName evidence="2">Uncharacterized protein</fullName>
    </submittedName>
</protein>
<name>A0AAP0EE97_9MAGN</name>
<comment type="caution">
    <text evidence="2">The sequence shown here is derived from an EMBL/GenBank/DDBJ whole genome shotgun (WGS) entry which is preliminary data.</text>
</comment>
<dbReference type="EMBL" id="JBBNAF010000013">
    <property type="protein sequence ID" value="KAK9087638.1"/>
    <property type="molecule type" value="Genomic_DNA"/>
</dbReference>